<evidence type="ECO:0000313" key="1">
    <source>
        <dbReference type="EMBL" id="SIR94127.1"/>
    </source>
</evidence>
<dbReference type="AlphaFoldDB" id="A0A9X8WMI3"/>
<dbReference type="RefSeq" id="WP_076371045.1">
    <property type="nucleotide sequence ID" value="NZ_FTMX01000007.1"/>
</dbReference>
<evidence type="ECO:0000313" key="2">
    <source>
        <dbReference type="Proteomes" id="UP000185829"/>
    </source>
</evidence>
<proteinExistence type="predicted"/>
<dbReference type="PIRSF" id="PIRSF021389">
    <property type="entry name" value="UCP021389"/>
    <property type="match status" value="1"/>
</dbReference>
<dbReference type="InterPro" id="IPR019270">
    <property type="entry name" value="DUF2283"/>
</dbReference>
<organism evidence="1 2">
    <name type="scientific">Peribacillus simplex</name>
    <dbReference type="NCBI Taxonomy" id="1478"/>
    <lineage>
        <taxon>Bacteria</taxon>
        <taxon>Bacillati</taxon>
        <taxon>Bacillota</taxon>
        <taxon>Bacilli</taxon>
        <taxon>Bacillales</taxon>
        <taxon>Bacillaceae</taxon>
        <taxon>Peribacillus</taxon>
    </lineage>
</organism>
<sequence>MKSRVTYDEEAELAYLYTLPSSVKYKIESTIELEVNEYLELDIDEGSRIVGIEFFGPITSKLSKIAGSRKIYKKNGEKFSFRLTEKDIKSKFNFKGIDFCFADNDFQEFVGFDVVDIKKYNGESLKFITE</sequence>
<dbReference type="Proteomes" id="UP000185829">
    <property type="component" value="Unassembled WGS sequence"/>
</dbReference>
<protein>
    <recommendedName>
        <fullName evidence="3">DUF2283 domain-containing protein</fullName>
    </recommendedName>
</protein>
<dbReference type="EMBL" id="FTMX01000007">
    <property type="protein sequence ID" value="SIR94127.1"/>
    <property type="molecule type" value="Genomic_DNA"/>
</dbReference>
<name>A0A9X8WMI3_9BACI</name>
<evidence type="ECO:0008006" key="3">
    <source>
        <dbReference type="Google" id="ProtNLM"/>
    </source>
</evidence>
<gene>
    <name evidence="1" type="ORF">SAMN05878482_107225</name>
</gene>
<dbReference type="Pfam" id="PF10049">
    <property type="entry name" value="DUF2283"/>
    <property type="match status" value="1"/>
</dbReference>
<reference evidence="1 2" key="1">
    <citation type="submission" date="2017-01" db="EMBL/GenBank/DDBJ databases">
        <authorList>
            <person name="Varghese N."/>
            <person name="Submissions S."/>
        </authorList>
    </citation>
    <scope>NUCLEOTIDE SEQUENCE [LARGE SCALE GENOMIC DNA]</scope>
    <source>
        <strain evidence="1 2">RUG2-6</strain>
    </source>
</reference>
<comment type="caution">
    <text evidence="1">The sequence shown here is derived from an EMBL/GenBank/DDBJ whole genome shotgun (WGS) entry which is preliminary data.</text>
</comment>
<accession>A0A9X8WMI3</accession>
<dbReference type="InterPro" id="IPR016789">
    <property type="entry name" value="UCP021389"/>
</dbReference>